<gene>
    <name evidence="2" type="ORF">GGQ57_000472</name>
</gene>
<dbReference type="InterPro" id="IPR029044">
    <property type="entry name" value="Nucleotide-diphossugar_trans"/>
</dbReference>
<dbReference type="Gene3D" id="3.90.550.10">
    <property type="entry name" value="Spore Coat Polysaccharide Biosynthesis Protein SpsA, Chain A"/>
    <property type="match status" value="1"/>
</dbReference>
<dbReference type="Proteomes" id="UP000533637">
    <property type="component" value="Unassembled WGS sequence"/>
</dbReference>
<dbReference type="EMBL" id="JACHOC010000001">
    <property type="protein sequence ID" value="MBB4620598.1"/>
    <property type="molecule type" value="Genomic_DNA"/>
</dbReference>
<comment type="caution">
    <text evidence="2">The sequence shown here is derived from an EMBL/GenBank/DDBJ whole genome shotgun (WGS) entry which is preliminary data.</text>
</comment>
<dbReference type="Pfam" id="PF00535">
    <property type="entry name" value="Glycos_transf_2"/>
    <property type="match status" value="1"/>
</dbReference>
<sequence length="271" mass="31744">MRKEPAISVCMPFYNVEHYIEEAIESVLNQSFRDFELILINDGSTDNSVQIAQKYTDERIFLINNPHGFIDSLNAGLDRAKGKYIARMDADDKMHPDRLLIQYNYMEYNPEIAACGAGLKRFGSSEAAYIPMILDSDEIELAFTKANCFTIGVIRTDFLRTHNIRYNKRFIYAEDYRLWADIVLAGGKLCNLPQILYYYRVHDRQISVVFDDQMRNNSYIIRKDVINYLLNRDNMKYMKVCSINSILKDLYIQQIIELKDYCEVMSHLIEN</sequence>
<proteinExistence type="predicted"/>
<dbReference type="InterPro" id="IPR001173">
    <property type="entry name" value="Glyco_trans_2-like"/>
</dbReference>
<evidence type="ECO:0000313" key="3">
    <source>
        <dbReference type="Proteomes" id="UP000533637"/>
    </source>
</evidence>
<organism evidence="2 3">
    <name type="scientific">Parabacteroides faecis</name>
    <dbReference type="NCBI Taxonomy" id="1217282"/>
    <lineage>
        <taxon>Bacteria</taxon>
        <taxon>Pseudomonadati</taxon>
        <taxon>Bacteroidota</taxon>
        <taxon>Bacteroidia</taxon>
        <taxon>Bacteroidales</taxon>
        <taxon>Tannerellaceae</taxon>
        <taxon>Parabacteroides</taxon>
    </lineage>
</organism>
<keyword evidence="3" id="KW-1185">Reference proteome</keyword>
<dbReference type="PANTHER" id="PTHR22916:SF3">
    <property type="entry name" value="UDP-GLCNAC:BETAGAL BETA-1,3-N-ACETYLGLUCOSAMINYLTRANSFERASE-LIKE PROTEIN 1"/>
    <property type="match status" value="1"/>
</dbReference>
<feature type="domain" description="Glycosyltransferase 2-like" evidence="1">
    <location>
        <begin position="8"/>
        <end position="126"/>
    </location>
</feature>
<dbReference type="SUPFAM" id="SSF53448">
    <property type="entry name" value="Nucleotide-diphospho-sugar transferases"/>
    <property type="match status" value="1"/>
</dbReference>
<reference evidence="2 3" key="1">
    <citation type="submission" date="2020-08" db="EMBL/GenBank/DDBJ databases">
        <title>Genomic Encyclopedia of Type Strains, Phase IV (KMG-IV): sequencing the most valuable type-strain genomes for metagenomic binning, comparative biology and taxonomic classification.</title>
        <authorList>
            <person name="Goeker M."/>
        </authorList>
    </citation>
    <scope>NUCLEOTIDE SEQUENCE [LARGE SCALE GENOMIC DNA]</scope>
    <source>
        <strain evidence="2 3">DSM 102983</strain>
    </source>
</reference>
<protein>
    <submittedName>
        <fullName evidence="2">Glycosyltransferase involved in cell wall biosynthesis</fullName>
    </submittedName>
</protein>
<name>A0ABR6KGI4_9BACT</name>
<evidence type="ECO:0000259" key="1">
    <source>
        <dbReference type="Pfam" id="PF00535"/>
    </source>
</evidence>
<evidence type="ECO:0000313" key="2">
    <source>
        <dbReference type="EMBL" id="MBB4620598.1"/>
    </source>
</evidence>
<accession>A0ABR6KGI4</accession>
<dbReference type="CDD" id="cd00761">
    <property type="entry name" value="Glyco_tranf_GTA_type"/>
    <property type="match status" value="1"/>
</dbReference>
<dbReference type="PANTHER" id="PTHR22916">
    <property type="entry name" value="GLYCOSYLTRANSFERASE"/>
    <property type="match status" value="1"/>
</dbReference>
<dbReference type="RefSeq" id="WP_183668729.1">
    <property type="nucleotide sequence ID" value="NZ_BMPB01000010.1"/>
</dbReference>